<evidence type="ECO:0000313" key="3">
    <source>
        <dbReference type="Proteomes" id="UP001497482"/>
    </source>
</evidence>
<evidence type="ECO:0000256" key="1">
    <source>
        <dbReference type="SAM" id="MobiDB-lite"/>
    </source>
</evidence>
<sequence length="86" mass="9561">MHSVEHPQSLYTQAMTMQPPSANQPLSLPSPRSNASASPSLLAPLHPSPSLSCFTGVMLLELQQREITQGFYCLNTTRLSWPHRCR</sequence>
<reference evidence="2 3" key="1">
    <citation type="submission" date="2024-04" db="EMBL/GenBank/DDBJ databases">
        <authorList>
            <person name="Waldvogel A.-M."/>
            <person name="Schoenle A."/>
        </authorList>
    </citation>
    <scope>NUCLEOTIDE SEQUENCE [LARGE SCALE GENOMIC DNA]</scope>
</reference>
<organism evidence="2 3">
    <name type="scientific">Knipowitschia caucasica</name>
    <name type="common">Caucasian dwarf goby</name>
    <name type="synonym">Pomatoschistus caucasicus</name>
    <dbReference type="NCBI Taxonomy" id="637954"/>
    <lineage>
        <taxon>Eukaryota</taxon>
        <taxon>Metazoa</taxon>
        <taxon>Chordata</taxon>
        <taxon>Craniata</taxon>
        <taxon>Vertebrata</taxon>
        <taxon>Euteleostomi</taxon>
        <taxon>Actinopterygii</taxon>
        <taxon>Neopterygii</taxon>
        <taxon>Teleostei</taxon>
        <taxon>Neoteleostei</taxon>
        <taxon>Acanthomorphata</taxon>
        <taxon>Gobiaria</taxon>
        <taxon>Gobiiformes</taxon>
        <taxon>Gobioidei</taxon>
        <taxon>Gobiidae</taxon>
        <taxon>Gobiinae</taxon>
        <taxon>Knipowitschia</taxon>
    </lineage>
</organism>
<feature type="compositionally biased region" description="Low complexity" evidence="1">
    <location>
        <begin position="25"/>
        <end position="41"/>
    </location>
</feature>
<evidence type="ECO:0000313" key="2">
    <source>
        <dbReference type="EMBL" id="CAL1606795.1"/>
    </source>
</evidence>
<dbReference type="EMBL" id="OZ035827">
    <property type="protein sequence ID" value="CAL1606795.1"/>
    <property type="molecule type" value="Genomic_DNA"/>
</dbReference>
<proteinExistence type="predicted"/>
<gene>
    <name evidence="2" type="ORF">KC01_LOCUS33913</name>
</gene>
<feature type="region of interest" description="Disordered" evidence="1">
    <location>
        <begin position="1"/>
        <end position="41"/>
    </location>
</feature>
<keyword evidence="3" id="KW-1185">Reference proteome</keyword>
<dbReference type="Proteomes" id="UP001497482">
    <property type="component" value="Chromosome 5"/>
</dbReference>
<name>A0AAV2M0D7_KNICA</name>
<protein>
    <submittedName>
        <fullName evidence="2">Uncharacterized protein</fullName>
    </submittedName>
</protein>
<dbReference type="AlphaFoldDB" id="A0AAV2M0D7"/>
<accession>A0AAV2M0D7</accession>
<feature type="compositionally biased region" description="Polar residues" evidence="1">
    <location>
        <begin position="9"/>
        <end position="24"/>
    </location>
</feature>